<dbReference type="SUPFAM" id="SSF51182">
    <property type="entry name" value="RmlC-like cupins"/>
    <property type="match status" value="1"/>
</dbReference>
<dbReference type="InterPro" id="IPR013096">
    <property type="entry name" value="Cupin_2"/>
</dbReference>
<keyword evidence="3" id="KW-1185">Reference proteome</keyword>
<dbReference type="AlphaFoldDB" id="L0DY58"/>
<dbReference type="InterPro" id="IPR047142">
    <property type="entry name" value="OryJ/VirC-like"/>
</dbReference>
<dbReference type="Pfam" id="PF07883">
    <property type="entry name" value="Cupin_2"/>
    <property type="match status" value="1"/>
</dbReference>
<sequence length="139" mass="15126">MALVLVLLLPLSTGLARDGGQTEVEVLAQTSRSWDGALLPAYPPGQPEVRILRIRIPAGARLPAHHHPVINAGVLLEGELTVVAEDGERLHLRAGDAIIELVEKWHYGRNEGNVPAEILVFYAGIEGRPVTVLETDHER</sequence>
<reference evidence="2" key="1">
    <citation type="submission" date="2015-12" db="EMBL/GenBank/DDBJ databases">
        <authorList>
            <person name="Tikhonova T.V."/>
            <person name="Pavlov A.R."/>
            <person name="Beletsky A.V."/>
            <person name="Mardanov A.V."/>
            <person name="Sorokin D.Y."/>
            <person name="Ravin N.V."/>
            <person name="Popov V.O."/>
        </authorList>
    </citation>
    <scope>NUCLEOTIDE SEQUENCE</scope>
    <source>
        <strain evidence="2">DSM 14787</strain>
    </source>
</reference>
<dbReference type="PATRIC" id="fig|1255043.3.peg.2357"/>
<dbReference type="PANTHER" id="PTHR36156">
    <property type="entry name" value="SLR2101 PROTEIN"/>
    <property type="match status" value="1"/>
</dbReference>
<dbReference type="KEGG" id="tni:TVNIR_2335"/>
<dbReference type="EMBL" id="CP003989">
    <property type="protein sequence ID" value="AGA33978.1"/>
    <property type="molecule type" value="Genomic_DNA"/>
</dbReference>
<evidence type="ECO:0000313" key="3">
    <source>
        <dbReference type="Proteomes" id="UP000010809"/>
    </source>
</evidence>
<evidence type="ECO:0000259" key="1">
    <source>
        <dbReference type="Pfam" id="PF07883"/>
    </source>
</evidence>
<name>L0DY58_THIND</name>
<gene>
    <name evidence="2" type="ordered locus">TVNIR_2335</name>
</gene>
<dbReference type="PANTHER" id="PTHR36156:SF2">
    <property type="entry name" value="CUPIN TYPE-2 DOMAIN-CONTAINING PROTEIN"/>
    <property type="match status" value="1"/>
</dbReference>
<proteinExistence type="predicted"/>
<evidence type="ECO:0000313" key="2">
    <source>
        <dbReference type="EMBL" id="AGA33978.1"/>
    </source>
</evidence>
<dbReference type="InterPro" id="IPR011051">
    <property type="entry name" value="RmlC_Cupin_sf"/>
</dbReference>
<dbReference type="HOGENOM" id="CLU_136176_1_0_6"/>
<accession>L0DY58</accession>
<feature type="domain" description="Cupin type-2" evidence="1">
    <location>
        <begin position="54"/>
        <end position="122"/>
    </location>
</feature>
<dbReference type="Proteomes" id="UP000010809">
    <property type="component" value="Chromosome"/>
</dbReference>
<dbReference type="eggNOG" id="COG1917">
    <property type="taxonomic scope" value="Bacteria"/>
</dbReference>
<dbReference type="CDD" id="cd02236">
    <property type="entry name" value="cupin_CV2614-like"/>
    <property type="match status" value="1"/>
</dbReference>
<protein>
    <submittedName>
        <fullName evidence="2">Cupin 2 conserved barrel domain protein</fullName>
    </submittedName>
</protein>
<dbReference type="InterPro" id="IPR014710">
    <property type="entry name" value="RmlC-like_jellyroll"/>
</dbReference>
<dbReference type="Gene3D" id="2.60.120.10">
    <property type="entry name" value="Jelly Rolls"/>
    <property type="match status" value="1"/>
</dbReference>
<organism evidence="2 3">
    <name type="scientific">Thioalkalivibrio nitratireducens (strain DSM 14787 / UNIQEM 213 / ALEN2)</name>
    <dbReference type="NCBI Taxonomy" id="1255043"/>
    <lineage>
        <taxon>Bacteria</taxon>
        <taxon>Pseudomonadati</taxon>
        <taxon>Pseudomonadota</taxon>
        <taxon>Gammaproteobacteria</taxon>
        <taxon>Chromatiales</taxon>
        <taxon>Ectothiorhodospiraceae</taxon>
        <taxon>Thioalkalivibrio</taxon>
    </lineage>
</organism>